<dbReference type="InterPro" id="IPR037066">
    <property type="entry name" value="Plug_dom_sf"/>
</dbReference>
<dbReference type="PROSITE" id="PS52016">
    <property type="entry name" value="TONB_DEPENDENT_REC_3"/>
    <property type="match status" value="1"/>
</dbReference>
<feature type="compositionally biased region" description="Basic and acidic residues" evidence="10">
    <location>
        <begin position="356"/>
        <end position="365"/>
    </location>
</feature>
<dbReference type="AlphaFoldDB" id="E0Y1R7"/>
<evidence type="ECO:0000256" key="1">
    <source>
        <dbReference type="ARBA" id="ARBA00004571"/>
    </source>
</evidence>
<organism evidence="14">
    <name type="scientific">uncultured gamma proteobacterium EBAC_27G05</name>
    <dbReference type="NCBI Taxonomy" id="710975"/>
    <lineage>
        <taxon>Bacteria</taxon>
        <taxon>Pseudomonadati</taxon>
        <taxon>Pseudomonadota</taxon>
        <taxon>Gammaproteobacteria</taxon>
        <taxon>environmental samples</taxon>
    </lineage>
</organism>
<keyword evidence="5 9" id="KW-0798">TonB box</keyword>
<dbReference type="InterPro" id="IPR012910">
    <property type="entry name" value="Plug_dom"/>
</dbReference>
<feature type="region of interest" description="Disordered" evidence="10">
    <location>
        <begin position="274"/>
        <end position="305"/>
    </location>
</feature>
<comment type="similarity">
    <text evidence="8 9">Belongs to the TonB-dependent receptor family.</text>
</comment>
<dbReference type="PANTHER" id="PTHR30069:SF40">
    <property type="entry name" value="TONB-DEPENDENT RECEPTOR NMB0964-RELATED"/>
    <property type="match status" value="1"/>
</dbReference>
<keyword evidence="7 8" id="KW-0998">Cell outer membrane</keyword>
<feature type="compositionally biased region" description="Basic and acidic residues" evidence="10">
    <location>
        <begin position="274"/>
        <end position="285"/>
    </location>
</feature>
<comment type="subcellular location">
    <subcellularLocation>
        <location evidence="1 8">Cell outer membrane</location>
        <topology evidence="1 8">Multi-pass membrane protein</topology>
    </subcellularLocation>
</comment>
<evidence type="ECO:0000256" key="10">
    <source>
        <dbReference type="SAM" id="MobiDB-lite"/>
    </source>
</evidence>
<keyword evidence="2 8" id="KW-0813">Transport</keyword>
<evidence type="ECO:0000313" key="14">
    <source>
        <dbReference type="EMBL" id="ADI20608.1"/>
    </source>
</evidence>
<dbReference type="InterPro" id="IPR039426">
    <property type="entry name" value="TonB-dep_rcpt-like"/>
</dbReference>
<dbReference type="GO" id="GO:0044718">
    <property type="term" value="P:siderophore transmembrane transport"/>
    <property type="evidence" value="ECO:0007669"/>
    <property type="project" value="TreeGrafter"/>
</dbReference>
<keyword evidence="14" id="KW-0675">Receptor</keyword>
<evidence type="ECO:0000256" key="9">
    <source>
        <dbReference type="RuleBase" id="RU003357"/>
    </source>
</evidence>
<proteinExistence type="inferred from homology"/>
<dbReference type="Pfam" id="PF00593">
    <property type="entry name" value="TonB_dep_Rec_b-barrel"/>
    <property type="match status" value="1"/>
</dbReference>
<dbReference type="InterPro" id="IPR000531">
    <property type="entry name" value="Beta-barrel_TonB"/>
</dbReference>
<dbReference type="GO" id="GO:0015344">
    <property type="term" value="F:siderophore uptake transmembrane transporter activity"/>
    <property type="evidence" value="ECO:0007669"/>
    <property type="project" value="TreeGrafter"/>
</dbReference>
<feature type="chain" id="PRO_5003143255" evidence="11">
    <location>
        <begin position="22"/>
        <end position="750"/>
    </location>
</feature>
<dbReference type="Gene3D" id="2.170.130.10">
    <property type="entry name" value="TonB-dependent receptor, plug domain"/>
    <property type="match status" value="1"/>
</dbReference>
<dbReference type="SUPFAM" id="SSF56935">
    <property type="entry name" value="Porins"/>
    <property type="match status" value="1"/>
</dbReference>
<feature type="signal peptide" evidence="11">
    <location>
        <begin position="1"/>
        <end position="21"/>
    </location>
</feature>
<protein>
    <submittedName>
        <fullName evidence="14">Outer membrane receptor proteins, mostly fe transport</fullName>
    </submittedName>
</protein>
<name>E0Y1R7_9GAMM</name>
<dbReference type="InterPro" id="IPR036942">
    <property type="entry name" value="Beta-barrel_TonB_sf"/>
</dbReference>
<dbReference type="GO" id="GO:0009279">
    <property type="term" value="C:cell outer membrane"/>
    <property type="evidence" value="ECO:0007669"/>
    <property type="project" value="UniProtKB-SubCell"/>
</dbReference>
<keyword evidence="6 8" id="KW-0472">Membrane</keyword>
<feature type="region of interest" description="Disordered" evidence="10">
    <location>
        <begin position="338"/>
        <end position="369"/>
    </location>
</feature>
<evidence type="ECO:0000256" key="7">
    <source>
        <dbReference type="ARBA" id="ARBA00023237"/>
    </source>
</evidence>
<evidence type="ECO:0000259" key="12">
    <source>
        <dbReference type="Pfam" id="PF00593"/>
    </source>
</evidence>
<accession>E0Y1R7</accession>
<dbReference type="PANTHER" id="PTHR30069">
    <property type="entry name" value="TONB-DEPENDENT OUTER MEMBRANE RECEPTOR"/>
    <property type="match status" value="1"/>
</dbReference>
<dbReference type="EMBL" id="GU474944">
    <property type="protein sequence ID" value="ADI20608.1"/>
    <property type="molecule type" value="Genomic_DNA"/>
</dbReference>
<keyword evidence="4 8" id="KW-0812">Transmembrane</keyword>
<evidence type="ECO:0000259" key="13">
    <source>
        <dbReference type="Pfam" id="PF07715"/>
    </source>
</evidence>
<evidence type="ECO:0000256" key="2">
    <source>
        <dbReference type="ARBA" id="ARBA00022448"/>
    </source>
</evidence>
<keyword evidence="3 8" id="KW-1134">Transmembrane beta strand</keyword>
<evidence type="ECO:0000256" key="3">
    <source>
        <dbReference type="ARBA" id="ARBA00022452"/>
    </source>
</evidence>
<dbReference type="Gene3D" id="2.40.170.20">
    <property type="entry name" value="TonB-dependent receptor, beta-barrel domain"/>
    <property type="match status" value="1"/>
</dbReference>
<feature type="compositionally biased region" description="Acidic residues" evidence="10">
    <location>
        <begin position="341"/>
        <end position="355"/>
    </location>
</feature>
<feature type="compositionally biased region" description="Acidic residues" evidence="10">
    <location>
        <begin position="455"/>
        <end position="473"/>
    </location>
</feature>
<evidence type="ECO:0000256" key="4">
    <source>
        <dbReference type="ARBA" id="ARBA00022692"/>
    </source>
</evidence>
<reference evidence="14" key="1">
    <citation type="journal article" date="2011" name="Environ. Microbiol.">
        <title>Time-series analyses of Monterey Bay coastal microbial picoplankton using a 'genome proxy' microarray.</title>
        <authorList>
            <person name="Rich V.I."/>
            <person name="Pham V.D."/>
            <person name="Eppley J."/>
            <person name="Shi Y."/>
            <person name="DeLong E.F."/>
        </authorList>
    </citation>
    <scope>NUCLEOTIDE SEQUENCE</scope>
</reference>
<feature type="compositionally biased region" description="Basic and acidic residues" evidence="10">
    <location>
        <begin position="292"/>
        <end position="305"/>
    </location>
</feature>
<dbReference type="Pfam" id="PF07715">
    <property type="entry name" value="Plug"/>
    <property type="match status" value="1"/>
</dbReference>
<evidence type="ECO:0000256" key="11">
    <source>
        <dbReference type="SAM" id="SignalP"/>
    </source>
</evidence>
<evidence type="ECO:0000256" key="5">
    <source>
        <dbReference type="ARBA" id="ARBA00023077"/>
    </source>
</evidence>
<keyword evidence="11" id="KW-0732">Signal</keyword>
<sequence length="750" mass="83433">MKINKYAFIILGALMVNTAFADEIEEVIVSSSLVNSSASEIADPIHVLSGDDIGNEATQSLGETLDDLLGVSSADYGSGVGQPIIRGMSGSRVKILENSIVNRDVSGLGVDHINDVDLNNVQQIEVIRGPSSLLYTNGTVGGIINIVDNSIAQDDVERAVKIGLESQSVNDGETQSLFYQDNIQNINVSFSYKDSSFGNFDVPNGAIIHMEEEHHDEDEDHDEEEEHEEENLGYLANSDFASESLKFGASTTGDWGFIGFSVASIESMYGIPFHGEEHEDEHGDEHGEEEGHDEHEGERIFSNTESDKFDVRGSLNIDSNLISKVDFFIRDTDYSLTEQHAEEEEHEEEDHDEEEHEGHEGHEEGPTTFTNDAVEAGFIFDLSNDFMSQKLAVNFVNEDTSVLGSEAFMNPTSRDELTFGYYISRDISDYTLDFGVRFDRLANEGSISSAHEEEEHHDEDEDHEEEEQDEHEEMETAFHDKSFNNISLAFNIGKEINDFINVDLGFASVERAPSSIELFMNGAHLATGRFEVGNVNLQSETSNNIDLTVSLNNGGFFASATLFANKVDNYIYLRDETEEEHEDHDEEHEEDHDDHGGLILSNYLQQDADLDGYEIEFGNTMDLGSGELTMSFGRDVISGTFSSGGNIPRLNPARNIFKLKYSQDDMTLGLNFKDVEKQNDIAVNETLTAGYQMLNAKLSRTIDLGSQGELTLSLFGNNMLDEIARNHSSFVKNEVPLPGRNYGLRFNLNF</sequence>
<evidence type="ECO:0000256" key="8">
    <source>
        <dbReference type="PROSITE-ProRule" id="PRU01360"/>
    </source>
</evidence>
<evidence type="ECO:0000256" key="6">
    <source>
        <dbReference type="ARBA" id="ARBA00023136"/>
    </source>
</evidence>
<feature type="region of interest" description="Disordered" evidence="10">
    <location>
        <begin position="446"/>
        <end position="473"/>
    </location>
</feature>
<feature type="domain" description="TonB-dependent receptor plug" evidence="13">
    <location>
        <begin position="39"/>
        <end position="143"/>
    </location>
</feature>
<feature type="domain" description="TonB-dependent receptor-like beta-barrel" evidence="12">
    <location>
        <begin position="410"/>
        <end position="718"/>
    </location>
</feature>